<evidence type="ECO:0000313" key="4">
    <source>
        <dbReference type="Proteomes" id="UP000800094"/>
    </source>
</evidence>
<dbReference type="GeneID" id="54587862"/>
<keyword evidence="2" id="KW-0472">Membrane</keyword>
<keyword evidence="4" id="KW-1185">Reference proteome</keyword>
<dbReference type="EMBL" id="ML987190">
    <property type="protein sequence ID" value="KAF2254164.1"/>
    <property type="molecule type" value="Genomic_DNA"/>
</dbReference>
<dbReference type="AlphaFoldDB" id="A0A6A6IUN8"/>
<proteinExistence type="predicted"/>
<protein>
    <submittedName>
        <fullName evidence="3">Uncharacterized protein</fullName>
    </submittedName>
</protein>
<sequence>MSNSESFSNALFCDNIGETFSDVRCCYINDQTTPTCRRNFNASGPTFTFGCNNGDCISECQKPTILYSSEIQDEPSTGNGQAPIQRFRTCVNVPAISGFATQGSLSEDTTAAVGRHIPSDSPDAALANVTNVVTECLTQTCKASRNPSACSGPCSAVNMLVSWTRPNIGGVNGCLNKLCTGGYESLPYADADVIGIGVFSSYILQCLLLMLLWLGLYCFSRSNRKHSSTLLSNPHERPSETVQGVKSSGDAPLESAGETITHQSILETCLLQFHISQCYFSATIQIASLAYGIFSEDMLLTVLLIPLSINGILPILFGMLLLNQRGKASLDITLLSVACWLLSSIVY</sequence>
<organism evidence="3 4">
    <name type="scientific">Trematosphaeria pertusa</name>
    <dbReference type="NCBI Taxonomy" id="390896"/>
    <lineage>
        <taxon>Eukaryota</taxon>
        <taxon>Fungi</taxon>
        <taxon>Dikarya</taxon>
        <taxon>Ascomycota</taxon>
        <taxon>Pezizomycotina</taxon>
        <taxon>Dothideomycetes</taxon>
        <taxon>Pleosporomycetidae</taxon>
        <taxon>Pleosporales</taxon>
        <taxon>Massarineae</taxon>
        <taxon>Trematosphaeriaceae</taxon>
        <taxon>Trematosphaeria</taxon>
    </lineage>
</organism>
<evidence type="ECO:0000256" key="1">
    <source>
        <dbReference type="SAM" id="MobiDB-lite"/>
    </source>
</evidence>
<keyword evidence="2" id="KW-0812">Transmembrane</keyword>
<gene>
    <name evidence="3" type="ORF">BU26DRAFT_582665</name>
</gene>
<dbReference type="RefSeq" id="XP_033689168.1">
    <property type="nucleotide sequence ID" value="XM_033834532.1"/>
</dbReference>
<evidence type="ECO:0000256" key="2">
    <source>
        <dbReference type="SAM" id="Phobius"/>
    </source>
</evidence>
<keyword evidence="2" id="KW-1133">Transmembrane helix</keyword>
<feature type="region of interest" description="Disordered" evidence="1">
    <location>
        <begin position="228"/>
        <end position="253"/>
    </location>
</feature>
<feature type="transmembrane region" description="Helical" evidence="2">
    <location>
        <begin position="300"/>
        <end position="321"/>
    </location>
</feature>
<evidence type="ECO:0000313" key="3">
    <source>
        <dbReference type="EMBL" id="KAF2254164.1"/>
    </source>
</evidence>
<reference evidence="3" key="1">
    <citation type="journal article" date="2020" name="Stud. Mycol.">
        <title>101 Dothideomycetes genomes: a test case for predicting lifestyles and emergence of pathogens.</title>
        <authorList>
            <person name="Haridas S."/>
            <person name="Albert R."/>
            <person name="Binder M."/>
            <person name="Bloem J."/>
            <person name="Labutti K."/>
            <person name="Salamov A."/>
            <person name="Andreopoulos B."/>
            <person name="Baker S."/>
            <person name="Barry K."/>
            <person name="Bills G."/>
            <person name="Bluhm B."/>
            <person name="Cannon C."/>
            <person name="Castanera R."/>
            <person name="Culley D."/>
            <person name="Daum C."/>
            <person name="Ezra D."/>
            <person name="Gonzalez J."/>
            <person name="Henrissat B."/>
            <person name="Kuo A."/>
            <person name="Liang C."/>
            <person name="Lipzen A."/>
            <person name="Lutzoni F."/>
            <person name="Magnuson J."/>
            <person name="Mondo S."/>
            <person name="Nolan M."/>
            <person name="Ohm R."/>
            <person name="Pangilinan J."/>
            <person name="Park H.-J."/>
            <person name="Ramirez L."/>
            <person name="Alfaro M."/>
            <person name="Sun H."/>
            <person name="Tritt A."/>
            <person name="Yoshinaga Y."/>
            <person name="Zwiers L.-H."/>
            <person name="Turgeon B."/>
            <person name="Goodwin S."/>
            <person name="Spatafora J."/>
            <person name="Crous P."/>
            <person name="Grigoriev I."/>
        </authorList>
    </citation>
    <scope>NUCLEOTIDE SEQUENCE</scope>
    <source>
        <strain evidence="3">CBS 122368</strain>
    </source>
</reference>
<dbReference type="Proteomes" id="UP000800094">
    <property type="component" value="Unassembled WGS sequence"/>
</dbReference>
<name>A0A6A6IUN8_9PLEO</name>
<feature type="transmembrane region" description="Helical" evidence="2">
    <location>
        <begin position="193"/>
        <end position="219"/>
    </location>
</feature>
<accession>A0A6A6IUN8</accession>
<dbReference type="OrthoDB" id="4582561at2759"/>